<name>A0AA47MBG9_MERPO</name>
<dbReference type="PANTHER" id="PTHR36981:SF1">
    <property type="entry name" value="P2X PURINORECEPTOR 7 INTRACELLULAR DOMAIN-CONTAINING PROTEIN"/>
    <property type="match status" value="1"/>
</dbReference>
<evidence type="ECO:0000256" key="1">
    <source>
        <dbReference type="SAM" id="MobiDB-lite"/>
    </source>
</evidence>
<dbReference type="AlphaFoldDB" id="A0AA47MBG9"/>
<reference evidence="2" key="1">
    <citation type="journal article" date="2023" name="Front. Mar. Sci.">
        <title>A new Merluccius polli reference genome to investigate the effects of global change in West African waters.</title>
        <authorList>
            <person name="Mateo J.L."/>
            <person name="Blanco-Fernandez C."/>
            <person name="Garcia-Vazquez E."/>
            <person name="Machado-Schiaffino G."/>
        </authorList>
    </citation>
    <scope>NUCLEOTIDE SEQUENCE</scope>
    <source>
        <strain evidence="2">C29</strain>
        <tissue evidence="2">Fin</tissue>
    </source>
</reference>
<accession>A0AA47MBG9</accession>
<keyword evidence="3" id="KW-1185">Reference proteome</keyword>
<proteinExistence type="predicted"/>
<protein>
    <submittedName>
        <fullName evidence="2">Uncharacterized protein</fullName>
    </submittedName>
</protein>
<dbReference type="PANTHER" id="PTHR36981">
    <property type="entry name" value="ZGC:195170"/>
    <property type="match status" value="1"/>
</dbReference>
<sequence>MSDYDSDNEDINYTAVPRGYLYEPEYTDAEIRQMELERAEREERAREEAQDEAGATAGVARDRVDRQMVVHLFEVSTNAYRVESYCCHEWDLIMPQMQNLSIDEEASAPVSVCITNHEDFPAILNAGVLQIFFNIPKPNWRRNPRPAGPDGLLSSEQYRLVAYRIVIEWALKGEKLGPGNRRVLPSSVVDLIRGTYPSPNGNMQGSKSQRMHWHFFRCSKQKSLIVHLYSLLH</sequence>
<dbReference type="EMBL" id="JAOPHQ010004942">
    <property type="protein sequence ID" value="KAK0137190.1"/>
    <property type="molecule type" value="Genomic_DNA"/>
</dbReference>
<evidence type="ECO:0000313" key="2">
    <source>
        <dbReference type="EMBL" id="KAK0137190.1"/>
    </source>
</evidence>
<dbReference type="Proteomes" id="UP001174136">
    <property type="component" value="Unassembled WGS sequence"/>
</dbReference>
<comment type="caution">
    <text evidence="2">The sequence shown here is derived from an EMBL/GenBank/DDBJ whole genome shotgun (WGS) entry which is preliminary data.</text>
</comment>
<organism evidence="2 3">
    <name type="scientific">Merluccius polli</name>
    <name type="common">Benguela hake</name>
    <name type="synonym">Merluccius cadenati</name>
    <dbReference type="NCBI Taxonomy" id="89951"/>
    <lineage>
        <taxon>Eukaryota</taxon>
        <taxon>Metazoa</taxon>
        <taxon>Chordata</taxon>
        <taxon>Craniata</taxon>
        <taxon>Vertebrata</taxon>
        <taxon>Euteleostomi</taxon>
        <taxon>Actinopterygii</taxon>
        <taxon>Neopterygii</taxon>
        <taxon>Teleostei</taxon>
        <taxon>Neoteleostei</taxon>
        <taxon>Acanthomorphata</taxon>
        <taxon>Zeiogadaria</taxon>
        <taxon>Gadariae</taxon>
        <taxon>Gadiformes</taxon>
        <taxon>Gadoidei</taxon>
        <taxon>Merlucciidae</taxon>
        <taxon>Merluccius</taxon>
    </lineage>
</organism>
<feature type="compositionally biased region" description="Basic and acidic residues" evidence="1">
    <location>
        <begin position="37"/>
        <end position="48"/>
    </location>
</feature>
<gene>
    <name evidence="2" type="ORF">N1851_026619</name>
</gene>
<feature type="region of interest" description="Disordered" evidence="1">
    <location>
        <begin position="37"/>
        <end position="58"/>
    </location>
</feature>
<evidence type="ECO:0000313" key="3">
    <source>
        <dbReference type="Proteomes" id="UP001174136"/>
    </source>
</evidence>